<dbReference type="PANTHER" id="PTHR24093">
    <property type="entry name" value="CATION TRANSPORTING ATPASE"/>
    <property type="match status" value="1"/>
</dbReference>
<keyword evidence="10" id="KW-1185">Reference proteome</keyword>
<dbReference type="RefSeq" id="XP_009551131.1">
    <property type="nucleotide sequence ID" value="XM_009552836.1"/>
</dbReference>
<dbReference type="OrthoDB" id="3352408at2759"/>
<dbReference type="KEGG" id="hir:HETIRDRAFT_151958"/>
<feature type="compositionally biased region" description="Basic and acidic residues" evidence="6">
    <location>
        <begin position="62"/>
        <end position="72"/>
    </location>
</feature>
<sequence>MAPFTHTTCGRKLWRERRSALTCADPTVIASSRLDQILIRPIPASSSNLVHTYAHARHRRAEAEGQAWKREGTEDEDIHEPYPLSRSIGAPLSKLRQLEHLQPYDPTRSRRRQNVRPIDSTPALPLSSLDAMPTNTHDIPSIAVTGSTEYLHLFTPNDDQHKIPLDDLVLRPLLSSQTARAHPPSPAFSLSQNPSSGQQETPSRPPPQKPPDEHDRISSLGLISPSASGHRRKGSNATFTSSISGSETETDHTGESSNIALSPLLTARSDASTLASPTHTHVDSASDSGSRPGSRSSFVEKFHCLRPTSRSPEGSDSIDTDASNALPPAPKPEKKGKGKKKREVERLAAIELEQSANKDPAPFAFKPFQLASHLDPKNIEALEDLGGVDGLLRGLGTHQTLGLGAANLAAKAGPPDHASQPVQGTRKSRDIEEGSEEQVPSITITKPSGEIKGLQSTASLSDAAQSASGSTPEAYGMFGNAKKQELTAFDVAGAEDKVLILLSVAAIVSLALGCFQDFGTPRASDDSPVDWVEGVAIIVAIVIVVSQKERQFKTLKEKEERAVKVIRGGVEMLVDVHEVVVGDVALLEPGEIVPCDGIFLSGYNVWCDKVGATGESDAIKKLSYEECIRIHDERLLEDSPAASDVEQAGHEGADGDVKREEGAPVGDVFARAHGPLHYHGSKVLDGVGSYVVIAVGTKSFNGRIMMALWTDAGDTPLQLNDLAEVIAKVGALAGLLLFMALMIRFFVQLGTGESVRTTNEEGIAFVQILIIAVMLVVVALPEGLPLAVTLALAFATKRMTQEKLLMRILGSCETMANASVICTDKTGTLTQNEMTIVAGSVGVHSKFVRQCEDNKARSNVDDLNTSDDCKRVQDFSLDQVQLNKVLSPALKTLFNDTIAVNSTAFEDSDCVVHFWRVGDQTGARAVHARPGISIERVLAHPVLGRGGKAGGACAARELVVGLEQARGPSRGGPLPAAAQSAQPAAALLGRVAVEASAILRALVGRWPLPQSVVGALELRGPLAAADFWLDAHGEHNGRAQQRLGGRGGLRGRLDGAQGKIRIPYLKAQTGSSVYAIQSVLSGGRSLTPSPTLNENLTQIIKIVYSIVAVCHNNLPPASAQRGNDILRELSDYTNKLSEVQAMRDTPTMQPRTGLTPRGGIFDVELGSVFSVIPIPVPISMPMLISPSVFSSSIWKPRSLSAYR</sequence>
<dbReference type="PRINTS" id="PR00119">
    <property type="entry name" value="CATATPASE"/>
</dbReference>
<comment type="subcellular location">
    <subcellularLocation>
        <location evidence="1">Endomembrane system</location>
        <topology evidence="1">Multi-pass membrane protein</topology>
    </subcellularLocation>
</comment>
<keyword evidence="5 7" id="KW-0472">Membrane</keyword>
<dbReference type="GO" id="GO:0006874">
    <property type="term" value="P:intracellular calcium ion homeostasis"/>
    <property type="evidence" value="ECO:0007669"/>
    <property type="project" value="TreeGrafter"/>
</dbReference>
<dbReference type="GeneID" id="20667397"/>
<evidence type="ECO:0000313" key="10">
    <source>
        <dbReference type="Proteomes" id="UP000030671"/>
    </source>
</evidence>
<dbReference type="Gene3D" id="2.70.150.10">
    <property type="entry name" value="Calcium-transporting ATPase, cytoplasmic transduction domain A"/>
    <property type="match status" value="1"/>
</dbReference>
<dbReference type="GO" id="GO:0005886">
    <property type="term" value="C:plasma membrane"/>
    <property type="evidence" value="ECO:0007669"/>
    <property type="project" value="TreeGrafter"/>
</dbReference>
<feature type="region of interest" description="Disordered" evidence="6">
    <location>
        <begin position="271"/>
        <end position="342"/>
    </location>
</feature>
<dbReference type="STRING" id="747525.W4JVT1"/>
<evidence type="ECO:0000256" key="5">
    <source>
        <dbReference type="ARBA" id="ARBA00023136"/>
    </source>
</evidence>
<dbReference type="InterPro" id="IPR059000">
    <property type="entry name" value="ATPase_P-type_domA"/>
</dbReference>
<dbReference type="AlphaFoldDB" id="W4JVT1"/>
<dbReference type="InterPro" id="IPR023214">
    <property type="entry name" value="HAD_sf"/>
</dbReference>
<keyword evidence="4 7" id="KW-1133">Transmembrane helix</keyword>
<evidence type="ECO:0000256" key="1">
    <source>
        <dbReference type="ARBA" id="ARBA00004127"/>
    </source>
</evidence>
<dbReference type="GO" id="GO:0005388">
    <property type="term" value="F:P-type calcium transporter activity"/>
    <property type="evidence" value="ECO:0007669"/>
    <property type="project" value="TreeGrafter"/>
</dbReference>
<dbReference type="PROSITE" id="PS00154">
    <property type="entry name" value="ATPASE_E1_E2"/>
    <property type="match status" value="1"/>
</dbReference>
<feature type="transmembrane region" description="Helical" evidence="7">
    <location>
        <begin position="725"/>
        <end position="747"/>
    </location>
</feature>
<evidence type="ECO:0000259" key="8">
    <source>
        <dbReference type="Pfam" id="PF00122"/>
    </source>
</evidence>
<dbReference type="HOGENOM" id="CLU_270519_0_0_1"/>
<dbReference type="InterPro" id="IPR023299">
    <property type="entry name" value="ATPase_P-typ_cyto_dom_N"/>
</dbReference>
<dbReference type="EMBL" id="KI925463">
    <property type="protein sequence ID" value="ETW77652.1"/>
    <property type="molecule type" value="Genomic_DNA"/>
</dbReference>
<evidence type="ECO:0000256" key="6">
    <source>
        <dbReference type="SAM" id="MobiDB-lite"/>
    </source>
</evidence>
<dbReference type="Gene3D" id="1.20.1110.10">
    <property type="entry name" value="Calcium-transporting ATPase, transmembrane domain"/>
    <property type="match status" value="1"/>
</dbReference>
<dbReference type="GO" id="GO:0000166">
    <property type="term" value="F:nucleotide binding"/>
    <property type="evidence" value="ECO:0007669"/>
    <property type="project" value="InterPro"/>
</dbReference>
<evidence type="ECO:0000256" key="4">
    <source>
        <dbReference type="ARBA" id="ARBA00022989"/>
    </source>
</evidence>
<dbReference type="eggNOG" id="KOG0204">
    <property type="taxonomic scope" value="Eukaryota"/>
</dbReference>
<protein>
    <submittedName>
        <fullName evidence="9">Ca-transporting ATPase</fullName>
    </submittedName>
</protein>
<accession>W4JVT1</accession>
<evidence type="ECO:0000256" key="3">
    <source>
        <dbReference type="ARBA" id="ARBA00022842"/>
    </source>
</evidence>
<proteinExistence type="predicted"/>
<dbReference type="GO" id="GO:0012505">
    <property type="term" value="C:endomembrane system"/>
    <property type="evidence" value="ECO:0007669"/>
    <property type="project" value="UniProtKB-SubCell"/>
</dbReference>
<evidence type="ECO:0000256" key="2">
    <source>
        <dbReference type="ARBA" id="ARBA00022692"/>
    </source>
</evidence>
<feature type="region of interest" description="Disordered" evidence="6">
    <location>
        <begin position="62"/>
        <end position="132"/>
    </location>
</feature>
<evidence type="ECO:0000256" key="7">
    <source>
        <dbReference type="SAM" id="Phobius"/>
    </source>
</evidence>
<reference evidence="9 10" key="1">
    <citation type="journal article" date="2012" name="New Phytol.">
        <title>Insight into trade-off between wood decay and parasitism from the genome of a fungal forest pathogen.</title>
        <authorList>
            <person name="Olson A."/>
            <person name="Aerts A."/>
            <person name="Asiegbu F."/>
            <person name="Belbahri L."/>
            <person name="Bouzid O."/>
            <person name="Broberg A."/>
            <person name="Canback B."/>
            <person name="Coutinho P.M."/>
            <person name="Cullen D."/>
            <person name="Dalman K."/>
            <person name="Deflorio G."/>
            <person name="van Diepen L.T."/>
            <person name="Dunand C."/>
            <person name="Duplessis S."/>
            <person name="Durling M."/>
            <person name="Gonthier P."/>
            <person name="Grimwood J."/>
            <person name="Fossdal C.G."/>
            <person name="Hansson D."/>
            <person name="Henrissat B."/>
            <person name="Hietala A."/>
            <person name="Himmelstrand K."/>
            <person name="Hoffmeister D."/>
            <person name="Hogberg N."/>
            <person name="James T.Y."/>
            <person name="Karlsson M."/>
            <person name="Kohler A."/>
            <person name="Kues U."/>
            <person name="Lee Y.H."/>
            <person name="Lin Y.C."/>
            <person name="Lind M."/>
            <person name="Lindquist E."/>
            <person name="Lombard V."/>
            <person name="Lucas S."/>
            <person name="Lunden K."/>
            <person name="Morin E."/>
            <person name="Murat C."/>
            <person name="Park J."/>
            <person name="Raffaello T."/>
            <person name="Rouze P."/>
            <person name="Salamov A."/>
            <person name="Schmutz J."/>
            <person name="Solheim H."/>
            <person name="Stahlberg J."/>
            <person name="Velez H."/>
            <person name="de Vries R.P."/>
            <person name="Wiebenga A."/>
            <person name="Woodward S."/>
            <person name="Yakovlev I."/>
            <person name="Garbelotto M."/>
            <person name="Martin F."/>
            <person name="Grigoriev I.V."/>
            <person name="Stenlid J."/>
        </authorList>
    </citation>
    <scope>NUCLEOTIDE SEQUENCE [LARGE SCALE GENOMIC DNA]</scope>
    <source>
        <strain evidence="9 10">TC 32-1</strain>
    </source>
</reference>
<feature type="compositionally biased region" description="Low complexity" evidence="6">
    <location>
        <begin position="283"/>
        <end position="297"/>
    </location>
</feature>
<keyword evidence="3" id="KW-0460">Magnesium</keyword>
<dbReference type="InterPro" id="IPR018303">
    <property type="entry name" value="ATPase_P-typ_P_site"/>
</dbReference>
<feature type="transmembrane region" description="Helical" evidence="7">
    <location>
        <begin position="767"/>
        <end position="795"/>
    </location>
</feature>
<dbReference type="Gene3D" id="3.40.1110.10">
    <property type="entry name" value="Calcium-transporting ATPase, cytoplasmic domain N"/>
    <property type="match status" value="1"/>
</dbReference>
<feature type="region of interest" description="Disordered" evidence="6">
    <location>
        <begin position="410"/>
        <end position="447"/>
    </location>
</feature>
<dbReference type="Proteomes" id="UP000030671">
    <property type="component" value="Unassembled WGS sequence"/>
</dbReference>
<feature type="region of interest" description="Disordered" evidence="6">
    <location>
        <begin position="177"/>
        <end position="256"/>
    </location>
</feature>
<dbReference type="SUPFAM" id="SSF81665">
    <property type="entry name" value="Calcium ATPase, transmembrane domain M"/>
    <property type="match status" value="1"/>
</dbReference>
<feature type="compositionally biased region" description="Polar residues" evidence="6">
    <location>
        <begin position="235"/>
        <end position="247"/>
    </location>
</feature>
<evidence type="ECO:0000313" key="9">
    <source>
        <dbReference type="EMBL" id="ETW77652.1"/>
    </source>
</evidence>
<dbReference type="PANTHER" id="PTHR24093:SF369">
    <property type="entry name" value="CALCIUM-TRANSPORTING ATPASE"/>
    <property type="match status" value="1"/>
</dbReference>
<gene>
    <name evidence="9" type="ORF">HETIRDRAFT_151958</name>
</gene>
<dbReference type="Gene3D" id="3.40.50.1000">
    <property type="entry name" value="HAD superfamily/HAD-like"/>
    <property type="match status" value="1"/>
</dbReference>
<dbReference type="InterPro" id="IPR023298">
    <property type="entry name" value="ATPase_P-typ_TM_dom_sf"/>
</dbReference>
<dbReference type="InParanoid" id="W4JVT1"/>
<dbReference type="InterPro" id="IPR008250">
    <property type="entry name" value="ATPase_P-typ_transduc_dom_A_sf"/>
</dbReference>
<feature type="compositionally biased region" description="Polar residues" evidence="6">
    <location>
        <begin position="188"/>
        <end position="202"/>
    </location>
</feature>
<feature type="domain" description="P-type ATPase A" evidence="8">
    <location>
        <begin position="559"/>
        <end position="707"/>
    </location>
</feature>
<dbReference type="SUPFAM" id="SSF81653">
    <property type="entry name" value="Calcium ATPase, transduction domain A"/>
    <property type="match status" value="1"/>
</dbReference>
<organism evidence="9 10">
    <name type="scientific">Heterobasidion irregulare (strain TC 32-1)</name>
    <dbReference type="NCBI Taxonomy" id="747525"/>
    <lineage>
        <taxon>Eukaryota</taxon>
        <taxon>Fungi</taxon>
        <taxon>Dikarya</taxon>
        <taxon>Basidiomycota</taxon>
        <taxon>Agaricomycotina</taxon>
        <taxon>Agaricomycetes</taxon>
        <taxon>Russulales</taxon>
        <taxon>Bondarzewiaceae</taxon>
        <taxon>Heterobasidion</taxon>
        <taxon>Heterobasidion annosum species complex</taxon>
    </lineage>
</organism>
<keyword evidence="2 7" id="KW-0812">Transmembrane</keyword>
<name>W4JVT1_HETIT</name>
<dbReference type="Pfam" id="PF00122">
    <property type="entry name" value="E1-E2_ATPase"/>
    <property type="match status" value="1"/>
</dbReference>